<dbReference type="OrthoDB" id="3205825at2759"/>
<feature type="transmembrane region" description="Helical" evidence="2">
    <location>
        <begin position="90"/>
        <end position="114"/>
    </location>
</feature>
<dbReference type="EMBL" id="JABEXW010000533">
    <property type="protein sequence ID" value="KAF4962547.1"/>
    <property type="molecule type" value="Genomic_DNA"/>
</dbReference>
<accession>A0A8H4TRD5</accession>
<evidence type="ECO:0000313" key="4">
    <source>
        <dbReference type="Proteomes" id="UP000622797"/>
    </source>
</evidence>
<keyword evidence="2" id="KW-0472">Membrane</keyword>
<feature type="transmembrane region" description="Helical" evidence="2">
    <location>
        <begin position="58"/>
        <end position="84"/>
    </location>
</feature>
<gene>
    <name evidence="3" type="ORF">FSARC_9325</name>
</gene>
<feature type="transmembrane region" description="Helical" evidence="2">
    <location>
        <begin position="20"/>
        <end position="37"/>
    </location>
</feature>
<reference evidence="3" key="1">
    <citation type="journal article" date="2020" name="BMC Genomics">
        <title>Correction to: Identification and distribution of gene clusters required for synthesis of sphingolipid metabolism inhibitors in diverse species of the filamentous fungus Fusarium.</title>
        <authorList>
            <person name="Kim H.S."/>
            <person name="Lohmar J.M."/>
            <person name="Busman M."/>
            <person name="Brown D.W."/>
            <person name="Naumann T.A."/>
            <person name="Divon H.H."/>
            <person name="Lysoe E."/>
            <person name="Uhlig S."/>
            <person name="Proctor R.H."/>
        </authorList>
    </citation>
    <scope>NUCLEOTIDE SEQUENCE</scope>
    <source>
        <strain evidence="3">NRRL 20472</strain>
    </source>
</reference>
<keyword evidence="2" id="KW-1133">Transmembrane helix</keyword>
<comment type="caution">
    <text evidence="3">The sequence shown here is derived from an EMBL/GenBank/DDBJ whole genome shotgun (WGS) entry which is preliminary data.</text>
</comment>
<dbReference type="PANTHER" id="PTHR35179">
    <property type="entry name" value="PROTEIN CBG02620"/>
    <property type="match status" value="1"/>
</dbReference>
<feature type="region of interest" description="Disordered" evidence="1">
    <location>
        <begin position="343"/>
        <end position="365"/>
    </location>
</feature>
<feature type="transmembrane region" description="Helical" evidence="2">
    <location>
        <begin position="168"/>
        <end position="186"/>
    </location>
</feature>
<evidence type="ECO:0000313" key="3">
    <source>
        <dbReference type="EMBL" id="KAF4962547.1"/>
    </source>
</evidence>
<dbReference type="AlphaFoldDB" id="A0A8H4TRD5"/>
<evidence type="ECO:0000256" key="2">
    <source>
        <dbReference type="SAM" id="Phobius"/>
    </source>
</evidence>
<reference evidence="3" key="2">
    <citation type="submission" date="2020-05" db="EMBL/GenBank/DDBJ databases">
        <authorList>
            <person name="Kim H.-S."/>
            <person name="Proctor R.H."/>
            <person name="Brown D.W."/>
        </authorList>
    </citation>
    <scope>NUCLEOTIDE SEQUENCE</scope>
    <source>
        <strain evidence="3">NRRL 20472</strain>
    </source>
</reference>
<sequence>MAGFLIPDHYVSVQPSNTDQLVASIIWGFTLAVGIFSGQKAGKQTWNAYKRTGRFKSYIWMIWAEWLASMLIGILSWCFIRGYIAPSFWVFFSLLSLWVVQIQCICGIIINRISLLMVDRRSAIKIRWITAILLGLINISVYCIWIPAQMQISQRYHDINAIWDRIEKGIFLIIDACLHSYFIYLIRVKLISNGLDKYKPLLRYNFAMVGVSMCLDVILIGSMSIGNGFIYVQFHPLVYMLKLHIEMNISALIVRVVRATGDHSSYPDGFDEHTDLRSKVKAAGKKSGSNRTGGTIGGGMFSTTGRNLEVRIDAGGSVTDSKNRPGGGITKVTQTHVAILPKHDEDDASSQSSTRHLKENANPFA</sequence>
<organism evidence="3 4">
    <name type="scientific">Fusarium sarcochroum</name>
    <dbReference type="NCBI Taxonomy" id="1208366"/>
    <lineage>
        <taxon>Eukaryota</taxon>
        <taxon>Fungi</taxon>
        <taxon>Dikarya</taxon>
        <taxon>Ascomycota</taxon>
        <taxon>Pezizomycotina</taxon>
        <taxon>Sordariomycetes</taxon>
        <taxon>Hypocreomycetidae</taxon>
        <taxon>Hypocreales</taxon>
        <taxon>Nectriaceae</taxon>
        <taxon>Fusarium</taxon>
        <taxon>Fusarium lateritium species complex</taxon>
    </lineage>
</organism>
<keyword evidence="2" id="KW-0812">Transmembrane</keyword>
<feature type="transmembrane region" description="Helical" evidence="2">
    <location>
        <begin position="206"/>
        <end position="231"/>
    </location>
</feature>
<evidence type="ECO:0000256" key="1">
    <source>
        <dbReference type="SAM" id="MobiDB-lite"/>
    </source>
</evidence>
<protein>
    <submittedName>
        <fullName evidence="3">Uncharacterized protein</fullName>
    </submittedName>
</protein>
<name>A0A8H4TRD5_9HYPO</name>
<keyword evidence="4" id="KW-1185">Reference proteome</keyword>
<dbReference type="Proteomes" id="UP000622797">
    <property type="component" value="Unassembled WGS sequence"/>
</dbReference>
<feature type="transmembrane region" description="Helical" evidence="2">
    <location>
        <begin position="126"/>
        <end position="148"/>
    </location>
</feature>
<proteinExistence type="predicted"/>
<dbReference type="PANTHER" id="PTHR35179:SF1">
    <property type="entry name" value="INTEGRAL MEMBRANE PROTEIN"/>
    <property type="match status" value="1"/>
</dbReference>